<proteinExistence type="predicted"/>
<protein>
    <submittedName>
        <fullName evidence="2">Uncharacterized protein LOC115210815 isoform X1</fullName>
    </submittedName>
</protein>
<reference evidence="2" key="1">
    <citation type="submission" date="2025-08" db="UniProtKB">
        <authorList>
            <consortium name="RefSeq"/>
        </authorList>
    </citation>
    <scope>IDENTIFICATION</scope>
</reference>
<sequence>MFTMTIVGGRAGHILSYYGIEMAFTGIEKAFCVLEYAQIQSNKTVQCAFVRKFSKKSSTPMQIWTLHKNFREEGYLCRAKGFGQPLTSEETVERVRQNLLRSPKKSIRSSLETQIPPPTVWCILRKRLLMKPYKLQLVQAITADDKRMHKHGAM</sequence>
<gene>
    <name evidence="2" type="primary">LOC115210815</name>
</gene>
<evidence type="ECO:0000313" key="2">
    <source>
        <dbReference type="RefSeq" id="XP_029635422.1"/>
    </source>
</evidence>
<keyword evidence="1" id="KW-1185">Reference proteome</keyword>
<organism evidence="1 2">
    <name type="scientific">Octopus sinensis</name>
    <name type="common">East Asian common octopus</name>
    <dbReference type="NCBI Taxonomy" id="2607531"/>
    <lineage>
        <taxon>Eukaryota</taxon>
        <taxon>Metazoa</taxon>
        <taxon>Spiralia</taxon>
        <taxon>Lophotrochozoa</taxon>
        <taxon>Mollusca</taxon>
        <taxon>Cephalopoda</taxon>
        <taxon>Coleoidea</taxon>
        <taxon>Octopodiformes</taxon>
        <taxon>Octopoda</taxon>
        <taxon>Incirrata</taxon>
        <taxon>Octopodidae</taxon>
        <taxon>Octopus</taxon>
    </lineage>
</organism>
<evidence type="ECO:0000313" key="1">
    <source>
        <dbReference type="Proteomes" id="UP000515154"/>
    </source>
</evidence>
<dbReference type="RefSeq" id="XP_029635422.1">
    <property type="nucleotide sequence ID" value="XM_029779562.2"/>
</dbReference>
<dbReference type="Proteomes" id="UP000515154">
    <property type="component" value="Linkage group LG4"/>
</dbReference>
<accession>A0A6P7SAV7</accession>
<dbReference type="AlphaFoldDB" id="A0A6P7SAV7"/>
<name>A0A6P7SAV7_9MOLL</name>
<dbReference type="KEGG" id="osn:115210815"/>